<sequence>MRRITMCRTNIFSTRSVTVAGIAASLVLGFAGVTLSSAPAEAVIYCQYVGYPVGCVARAGVVLRPRPVARAAVRHNAGGNFNGGVNRVGARR</sequence>
<reference evidence="1" key="1">
    <citation type="journal article" date="2021" name="Int. J. Syst. Evol. Microbiol.">
        <title>Bradyrhizobium septentrionale sp. nov. (sv. septentrionale) and Bradyrhizobium quebecense sp. nov. (sv. septentrionale) associated with legumes native to Canada possess rearranged symbiosis genes and numerous insertion sequences.</title>
        <authorList>
            <person name="Bromfield E.S.P."/>
            <person name="Cloutier S."/>
        </authorList>
    </citation>
    <scope>NUCLEOTIDE SEQUENCE</scope>
    <source>
        <strain evidence="1">5S5</strain>
    </source>
</reference>
<evidence type="ECO:0000313" key="2">
    <source>
        <dbReference type="Proteomes" id="UP001432046"/>
    </source>
</evidence>
<dbReference type="RefSeq" id="WP_166216132.1">
    <property type="nucleotide sequence ID" value="NZ_CP088285.1"/>
</dbReference>
<evidence type="ECO:0000313" key="1">
    <source>
        <dbReference type="EMBL" id="WXC84199.1"/>
    </source>
</evidence>
<dbReference type="EMBL" id="CP147711">
    <property type="protein sequence ID" value="WXC84199.1"/>
    <property type="molecule type" value="Genomic_DNA"/>
</dbReference>
<name>A0ABZ2PFT2_9BRAD</name>
<keyword evidence="2" id="KW-1185">Reference proteome</keyword>
<proteinExistence type="predicted"/>
<dbReference type="Proteomes" id="UP001432046">
    <property type="component" value="Chromosome"/>
</dbReference>
<gene>
    <name evidence="1" type="ORF">WDK88_07940</name>
</gene>
<accession>A0ABZ2PFT2</accession>
<reference evidence="1" key="2">
    <citation type="submission" date="2024-03" db="EMBL/GenBank/DDBJ databases">
        <authorList>
            <person name="Bromfield E.S.P."/>
            <person name="Cloutier S."/>
        </authorList>
    </citation>
    <scope>NUCLEOTIDE SEQUENCE</scope>
    <source>
        <strain evidence="1">5S5</strain>
    </source>
</reference>
<organism evidence="1 2">
    <name type="scientific">Bradyrhizobium septentrionale</name>
    <dbReference type="NCBI Taxonomy" id="1404411"/>
    <lineage>
        <taxon>Bacteria</taxon>
        <taxon>Pseudomonadati</taxon>
        <taxon>Pseudomonadota</taxon>
        <taxon>Alphaproteobacteria</taxon>
        <taxon>Hyphomicrobiales</taxon>
        <taxon>Nitrobacteraceae</taxon>
        <taxon>Bradyrhizobium</taxon>
    </lineage>
</organism>
<evidence type="ECO:0008006" key="3">
    <source>
        <dbReference type="Google" id="ProtNLM"/>
    </source>
</evidence>
<protein>
    <recommendedName>
        <fullName evidence="3">Porin</fullName>
    </recommendedName>
</protein>